<feature type="region of interest" description="Disordered" evidence="1">
    <location>
        <begin position="1"/>
        <end position="71"/>
    </location>
</feature>
<feature type="compositionally biased region" description="Basic residues" evidence="1">
    <location>
        <begin position="59"/>
        <end position="71"/>
    </location>
</feature>
<evidence type="ECO:0000313" key="3">
    <source>
        <dbReference type="Proteomes" id="UP000240883"/>
    </source>
</evidence>
<sequence>MMPHACTQPTAQTTTSSPARSDKQTQREIETTSKTRAKKAIESLTRTPLPTNRTLVTSHTHKPTSTRNHPT</sequence>
<dbReference type="Proteomes" id="UP000240883">
    <property type="component" value="Unassembled WGS sequence"/>
</dbReference>
<reference evidence="2 3" key="1">
    <citation type="journal article" date="2018" name="Front. Microbiol.">
        <title>Genome-Wide Analysis of Corynespora cassiicola Leaf Fall Disease Putative Effectors.</title>
        <authorList>
            <person name="Lopez D."/>
            <person name="Ribeiro S."/>
            <person name="Label P."/>
            <person name="Fumanal B."/>
            <person name="Venisse J.S."/>
            <person name="Kohler A."/>
            <person name="de Oliveira R.R."/>
            <person name="Labutti K."/>
            <person name="Lipzen A."/>
            <person name="Lail K."/>
            <person name="Bauer D."/>
            <person name="Ohm R.A."/>
            <person name="Barry K.W."/>
            <person name="Spatafora J."/>
            <person name="Grigoriev I.V."/>
            <person name="Martin F.M."/>
            <person name="Pujade-Renaud V."/>
        </authorList>
    </citation>
    <scope>NUCLEOTIDE SEQUENCE [LARGE SCALE GENOMIC DNA]</scope>
    <source>
        <strain evidence="2 3">Philippines</strain>
    </source>
</reference>
<evidence type="ECO:0000256" key="1">
    <source>
        <dbReference type="SAM" id="MobiDB-lite"/>
    </source>
</evidence>
<name>A0A2T2P5X0_CORCC</name>
<dbReference type="AlphaFoldDB" id="A0A2T2P5X0"/>
<proteinExistence type="predicted"/>
<keyword evidence="3" id="KW-1185">Reference proteome</keyword>
<dbReference type="EMBL" id="KZ678129">
    <property type="protein sequence ID" value="PSN73072.1"/>
    <property type="molecule type" value="Genomic_DNA"/>
</dbReference>
<feature type="compositionally biased region" description="Basic and acidic residues" evidence="1">
    <location>
        <begin position="20"/>
        <end position="33"/>
    </location>
</feature>
<protein>
    <submittedName>
        <fullName evidence="2">Uncharacterized protein</fullName>
    </submittedName>
</protein>
<evidence type="ECO:0000313" key="2">
    <source>
        <dbReference type="EMBL" id="PSN73072.1"/>
    </source>
</evidence>
<feature type="compositionally biased region" description="Low complexity" evidence="1">
    <location>
        <begin position="44"/>
        <end position="57"/>
    </location>
</feature>
<accession>A0A2T2P5X0</accession>
<organism evidence="2 3">
    <name type="scientific">Corynespora cassiicola Philippines</name>
    <dbReference type="NCBI Taxonomy" id="1448308"/>
    <lineage>
        <taxon>Eukaryota</taxon>
        <taxon>Fungi</taxon>
        <taxon>Dikarya</taxon>
        <taxon>Ascomycota</taxon>
        <taxon>Pezizomycotina</taxon>
        <taxon>Dothideomycetes</taxon>
        <taxon>Pleosporomycetidae</taxon>
        <taxon>Pleosporales</taxon>
        <taxon>Corynesporascaceae</taxon>
        <taxon>Corynespora</taxon>
    </lineage>
</organism>
<gene>
    <name evidence="2" type="ORF">BS50DRAFT_568654</name>
</gene>
<feature type="compositionally biased region" description="Low complexity" evidence="1">
    <location>
        <begin position="7"/>
        <end position="19"/>
    </location>
</feature>